<dbReference type="InParanoid" id="A0A2V0NU03"/>
<comment type="caution">
    <text evidence="2">The sequence shown here is derived from an EMBL/GenBank/DDBJ whole genome shotgun (WGS) entry which is preliminary data.</text>
</comment>
<feature type="region of interest" description="Disordered" evidence="1">
    <location>
        <begin position="222"/>
        <end position="243"/>
    </location>
</feature>
<dbReference type="Proteomes" id="UP000247498">
    <property type="component" value="Unassembled WGS sequence"/>
</dbReference>
<name>A0A2V0NU03_9CHLO</name>
<feature type="compositionally biased region" description="Gly residues" evidence="1">
    <location>
        <begin position="228"/>
        <end position="243"/>
    </location>
</feature>
<gene>
    <name evidence="2" type="ORF">Rsub_03100</name>
</gene>
<keyword evidence="3" id="KW-1185">Reference proteome</keyword>
<organism evidence="2 3">
    <name type="scientific">Raphidocelis subcapitata</name>
    <dbReference type="NCBI Taxonomy" id="307507"/>
    <lineage>
        <taxon>Eukaryota</taxon>
        <taxon>Viridiplantae</taxon>
        <taxon>Chlorophyta</taxon>
        <taxon>core chlorophytes</taxon>
        <taxon>Chlorophyceae</taxon>
        <taxon>CS clade</taxon>
        <taxon>Sphaeropleales</taxon>
        <taxon>Selenastraceae</taxon>
        <taxon>Raphidocelis</taxon>
    </lineage>
</organism>
<proteinExistence type="predicted"/>
<sequence>MKKQGNWWLHALVHYDPSGEALLFHRVTGEVRFGHKAPVDEVLTPPLPVSWSMWWMGYGPSNELQHTLEVMNFNLTALEASAPPGQACPLLLWAAYWTLRTHGIATDRRPELEAACDGALRAQYGAPAAALIRGAGLLERPLRLVVNKKWDEKIDGEWKQPRAPLLAVPLNMTAGYRAWLNLNESVAWANDWAPKNLPILGMKPAGRRRGLLLWRRPGRQLQAAAAPTGGGSGGGGGGVAAAA</sequence>
<protein>
    <submittedName>
        <fullName evidence="2">Uncharacterized protein</fullName>
    </submittedName>
</protein>
<dbReference type="AlphaFoldDB" id="A0A2V0NU03"/>
<reference evidence="2 3" key="1">
    <citation type="journal article" date="2018" name="Sci. Rep.">
        <title>Raphidocelis subcapitata (=Pseudokirchneriella subcapitata) provides an insight into genome evolution and environmental adaptations in the Sphaeropleales.</title>
        <authorList>
            <person name="Suzuki S."/>
            <person name="Yamaguchi H."/>
            <person name="Nakajima N."/>
            <person name="Kawachi M."/>
        </authorList>
    </citation>
    <scope>NUCLEOTIDE SEQUENCE [LARGE SCALE GENOMIC DNA]</scope>
    <source>
        <strain evidence="2 3">NIES-35</strain>
    </source>
</reference>
<evidence type="ECO:0000313" key="3">
    <source>
        <dbReference type="Proteomes" id="UP000247498"/>
    </source>
</evidence>
<evidence type="ECO:0000313" key="2">
    <source>
        <dbReference type="EMBL" id="GBF90799.1"/>
    </source>
</evidence>
<accession>A0A2V0NU03</accession>
<dbReference type="EMBL" id="BDRX01000019">
    <property type="protein sequence ID" value="GBF90799.1"/>
    <property type="molecule type" value="Genomic_DNA"/>
</dbReference>
<evidence type="ECO:0000256" key="1">
    <source>
        <dbReference type="SAM" id="MobiDB-lite"/>
    </source>
</evidence>
<dbReference type="OrthoDB" id="525577at2759"/>